<reference evidence="1" key="1">
    <citation type="submission" date="2018-05" db="EMBL/GenBank/DDBJ databases">
        <authorList>
            <person name="Lanie J.A."/>
            <person name="Ng W.-L."/>
            <person name="Kazmierczak K.M."/>
            <person name="Andrzejewski T.M."/>
            <person name="Davidsen T.M."/>
            <person name="Wayne K.J."/>
            <person name="Tettelin H."/>
            <person name="Glass J.I."/>
            <person name="Rusch D."/>
            <person name="Podicherti R."/>
            <person name="Tsui H.-C.T."/>
            <person name="Winkler M.E."/>
        </authorList>
    </citation>
    <scope>NUCLEOTIDE SEQUENCE</scope>
</reference>
<feature type="non-terminal residue" evidence="1">
    <location>
        <position position="1"/>
    </location>
</feature>
<dbReference type="EMBL" id="UINC01024412">
    <property type="protein sequence ID" value="SVA97967.1"/>
    <property type="molecule type" value="Genomic_DNA"/>
</dbReference>
<name>A0A382AAA1_9ZZZZ</name>
<sequence>LSGRIGDNKSTIKQVTGIANLVATLSKNDASLALVLIQALKQRQSDNAEYRKANPPKVTGDRKASLIAVQKTRLAEKGIPDTAIVALETQGFFDSAEAYDTIGAIMRGDEAAKAKLLAKTA</sequence>
<proteinExistence type="predicted"/>
<protein>
    <submittedName>
        <fullName evidence="1">Uncharacterized protein</fullName>
    </submittedName>
</protein>
<accession>A0A382AAA1</accession>
<gene>
    <name evidence="1" type="ORF">METZ01_LOCUS150821</name>
</gene>
<organism evidence="1">
    <name type="scientific">marine metagenome</name>
    <dbReference type="NCBI Taxonomy" id="408172"/>
    <lineage>
        <taxon>unclassified sequences</taxon>
        <taxon>metagenomes</taxon>
        <taxon>ecological metagenomes</taxon>
    </lineage>
</organism>
<dbReference type="AlphaFoldDB" id="A0A382AAA1"/>
<evidence type="ECO:0000313" key="1">
    <source>
        <dbReference type="EMBL" id="SVA97967.1"/>
    </source>
</evidence>